<dbReference type="Proteomes" id="UP000820818">
    <property type="component" value="Linkage Group LG1"/>
</dbReference>
<comment type="subcellular location">
    <subcellularLocation>
        <location evidence="2">Nucleus</location>
    </subcellularLocation>
</comment>
<keyword evidence="8" id="KW-0805">Transcription regulation</keyword>
<evidence type="ECO:0000313" key="16">
    <source>
        <dbReference type="EMBL" id="KAI9563952.1"/>
    </source>
</evidence>
<evidence type="ECO:0000256" key="10">
    <source>
        <dbReference type="ARBA" id="ARBA00023163"/>
    </source>
</evidence>
<dbReference type="Pfam" id="PF01585">
    <property type="entry name" value="G-patch"/>
    <property type="match status" value="1"/>
</dbReference>
<evidence type="ECO:0000256" key="1">
    <source>
        <dbReference type="ARBA" id="ARBA00004062"/>
    </source>
</evidence>
<evidence type="ECO:0000256" key="8">
    <source>
        <dbReference type="ARBA" id="ARBA00023015"/>
    </source>
</evidence>
<dbReference type="PROSITE" id="PS50174">
    <property type="entry name" value="G_PATCH"/>
    <property type="match status" value="1"/>
</dbReference>
<keyword evidence="9" id="KW-0238">DNA-binding</keyword>
<sequence length="562" mass="64097">MEDKFKTNSSEKSNFFSLDLLHSYFTNIRYLLKTRNLLLELKNLPSGTKPHDENFVHIHKAHKAKNGAQLIFRLFSFRFLRKFWCRVCSMSEDSQSLQDSLQLYKTQLKQIHDALLVASEDQKADLEQVVKDLEEIILLTETSLATTATQESDGQNESNLEDELSALEGVKCKVPFRYEWGGIGYHNAIILGSELNEDGLVYVKAVFMHPTNKKMQPCPYYLEGDCKYSDDKCHYSHGYAVRLDELQDLSDPDYSQIVEGCMVLAKYKDDLWYKGRVEDIIKGTEFSVKFLHCNDVLLLNLHSVYPLEEQEEDSSSDFSTEEDDDDSQFTSKYLEANKTGCARGAGIESFGLWEQHTRGIGSRLMAKMGYVHGSGLGKEGEGRIEPVEAMVFPPGRSLDRCMELREQAGSLNMLSVEKRLERQKAKAEIRSRQIANASERKASVFDFINSKLIKNNGNHSKEAPPGTSSSRTRTTKLGHLTREKLNVQSLQVGEEIRKAERDIAKLKQSLQRQSDRGDLASVSQIRQRLVDKEKDLDHLRASDRHIVNEQKQRKSSSKLTIF</sequence>
<evidence type="ECO:0000259" key="15">
    <source>
        <dbReference type="PROSITE" id="PS50174"/>
    </source>
</evidence>
<comment type="caution">
    <text evidence="16">The sequence shown here is derived from an EMBL/GenBank/DDBJ whole genome shotgun (WGS) entry which is preliminary data.</text>
</comment>
<evidence type="ECO:0000256" key="7">
    <source>
        <dbReference type="ARBA" id="ARBA00022833"/>
    </source>
</evidence>
<gene>
    <name evidence="16" type="ORF">GHT06_007690</name>
</gene>
<dbReference type="GO" id="GO:0000978">
    <property type="term" value="F:RNA polymerase II cis-regulatory region sequence-specific DNA binding"/>
    <property type="evidence" value="ECO:0007669"/>
    <property type="project" value="TreeGrafter"/>
</dbReference>
<evidence type="ECO:0000256" key="2">
    <source>
        <dbReference type="ARBA" id="ARBA00004123"/>
    </source>
</evidence>
<keyword evidence="4" id="KW-0678">Repressor</keyword>
<dbReference type="Gene3D" id="2.30.30.140">
    <property type="match status" value="1"/>
</dbReference>
<evidence type="ECO:0000256" key="4">
    <source>
        <dbReference type="ARBA" id="ARBA00022491"/>
    </source>
</evidence>
<dbReference type="PANTHER" id="PTHR46297">
    <property type="entry name" value="ZINC FINGER CCCH-TYPE WITH G PATCH DOMAIN-CONTAINING PROTEIN"/>
    <property type="match status" value="1"/>
</dbReference>
<dbReference type="AlphaFoldDB" id="A0AAD5L0N6"/>
<feature type="domain" description="C3H1-type" evidence="14">
    <location>
        <begin position="212"/>
        <end position="240"/>
    </location>
</feature>
<evidence type="ECO:0000256" key="6">
    <source>
        <dbReference type="ARBA" id="ARBA00022771"/>
    </source>
</evidence>
<proteinExistence type="predicted"/>
<evidence type="ECO:0000256" key="12">
    <source>
        <dbReference type="PROSITE-ProRule" id="PRU00723"/>
    </source>
</evidence>
<evidence type="ECO:0000256" key="5">
    <source>
        <dbReference type="ARBA" id="ARBA00022723"/>
    </source>
</evidence>
<dbReference type="InterPro" id="IPR000467">
    <property type="entry name" value="G_patch_dom"/>
</dbReference>
<reference evidence="16 17" key="1">
    <citation type="submission" date="2022-05" db="EMBL/GenBank/DDBJ databases">
        <title>A multi-omics perspective on studying reproductive biology in Daphnia sinensis.</title>
        <authorList>
            <person name="Jia J."/>
        </authorList>
    </citation>
    <scope>NUCLEOTIDE SEQUENCE [LARGE SCALE GENOMIC DNA]</scope>
    <source>
        <strain evidence="16 17">WSL</strain>
    </source>
</reference>
<dbReference type="PROSITE" id="PS50103">
    <property type="entry name" value="ZF_C3H1"/>
    <property type="match status" value="1"/>
</dbReference>
<protein>
    <recommendedName>
        <fullName evidence="3">Zinc finger CCCH-type with G patch domain-containing protein</fullName>
    </recommendedName>
</protein>
<feature type="zinc finger region" description="C3H1-type" evidence="12">
    <location>
        <begin position="212"/>
        <end position="240"/>
    </location>
</feature>
<keyword evidence="5 12" id="KW-0479">Metal-binding</keyword>
<keyword evidence="7 12" id="KW-0862">Zinc</keyword>
<dbReference type="InterPro" id="IPR000571">
    <property type="entry name" value="Znf_CCCH"/>
</dbReference>
<dbReference type="Gene3D" id="2.30.30.1190">
    <property type="match status" value="1"/>
</dbReference>
<keyword evidence="6 12" id="KW-0863">Zinc-finger</keyword>
<evidence type="ECO:0000256" key="11">
    <source>
        <dbReference type="ARBA" id="ARBA00023242"/>
    </source>
</evidence>
<feature type="region of interest" description="Disordered" evidence="13">
    <location>
        <begin position="541"/>
        <end position="562"/>
    </location>
</feature>
<dbReference type="SMART" id="SM00443">
    <property type="entry name" value="G_patch"/>
    <property type="match status" value="1"/>
</dbReference>
<feature type="domain" description="G-patch" evidence="15">
    <location>
        <begin position="357"/>
        <end position="403"/>
    </location>
</feature>
<dbReference type="GO" id="GO:0005634">
    <property type="term" value="C:nucleus"/>
    <property type="evidence" value="ECO:0007669"/>
    <property type="project" value="UniProtKB-SubCell"/>
</dbReference>
<dbReference type="PANTHER" id="PTHR46297:SF1">
    <property type="entry name" value="ZINC FINGER CCCH-TYPE WITH G PATCH DOMAIN-CONTAINING PROTEIN"/>
    <property type="match status" value="1"/>
</dbReference>
<keyword evidence="10" id="KW-0804">Transcription</keyword>
<dbReference type="EMBL" id="WJBH02000001">
    <property type="protein sequence ID" value="KAI9563952.1"/>
    <property type="molecule type" value="Genomic_DNA"/>
</dbReference>
<evidence type="ECO:0000259" key="14">
    <source>
        <dbReference type="PROSITE" id="PS50103"/>
    </source>
</evidence>
<evidence type="ECO:0000256" key="9">
    <source>
        <dbReference type="ARBA" id="ARBA00023125"/>
    </source>
</evidence>
<dbReference type="CDD" id="cd20384">
    <property type="entry name" value="Tudor_ZGPAT"/>
    <property type="match status" value="1"/>
</dbReference>
<accession>A0AAD5L0N6</accession>
<keyword evidence="17" id="KW-1185">Reference proteome</keyword>
<name>A0AAD5L0N6_9CRUS</name>
<dbReference type="SUPFAM" id="SSF63748">
    <property type="entry name" value="Tudor/PWWP/MBT"/>
    <property type="match status" value="1"/>
</dbReference>
<feature type="region of interest" description="Disordered" evidence="13">
    <location>
        <begin position="454"/>
        <end position="476"/>
    </location>
</feature>
<dbReference type="GO" id="GO:0001227">
    <property type="term" value="F:DNA-binding transcription repressor activity, RNA polymerase II-specific"/>
    <property type="evidence" value="ECO:0007669"/>
    <property type="project" value="TreeGrafter"/>
</dbReference>
<dbReference type="SMART" id="SM00356">
    <property type="entry name" value="ZnF_C3H1"/>
    <property type="match status" value="1"/>
</dbReference>
<evidence type="ECO:0000256" key="13">
    <source>
        <dbReference type="SAM" id="MobiDB-lite"/>
    </source>
</evidence>
<organism evidence="16 17">
    <name type="scientific">Daphnia sinensis</name>
    <dbReference type="NCBI Taxonomy" id="1820382"/>
    <lineage>
        <taxon>Eukaryota</taxon>
        <taxon>Metazoa</taxon>
        <taxon>Ecdysozoa</taxon>
        <taxon>Arthropoda</taxon>
        <taxon>Crustacea</taxon>
        <taxon>Branchiopoda</taxon>
        <taxon>Diplostraca</taxon>
        <taxon>Cladocera</taxon>
        <taxon>Anomopoda</taxon>
        <taxon>Daphniidae</taxon>
        <taxon>Daphnia</taxon>
        <taxon>Daphnia similis group</taxon>
    </lineage>
</organism>
<dbReference type="GO" id="GO:0008270">
    <property type="term" value="F:zinc ion binding"/>
    <property type="evidence" value="ECO:0007669"/>
    <property type="project" value="UniProtKB-KW"/>
</dbReference>
<keyword evidence="11" id="KW-0539">Nucleus</keyword>
<feature type="compositionally biased region" description="Basic and acidic residues" evidence="13">
    <location>
        <begin position="541"/>
        <end position="552"/>
    </location>
</feature>
<evidence type="ECO:0000256" key="3">
    <source>
        <dbReference type="ARBA" id="ARBA00022414"/>
    </source>
</evidence>
<comment type="function">
    <text evidence="1">Transcription repressor.</text>
</comment>
<evidence type="ECO:0000313" key="17">
    <source>
        <dbReference type="Proteomes" id="UP000820818"/>
    </source>
</evidence>